<feature type="domain" description="FATC" evidence="17">
    <location>
        <begin position="2323"/>
        <end position="2355"/>
    </location>
</feature>
<evidence type="ECO:0000256" key="13">
    <source>
        <dbReference type="ARBA" id="ARBA00048679"/>
    </source>
</evidence>
<dbReference type="CDD" id="cd00892">
    <property type="entry name" value="PIKKc_ATR"/>
    <property type="match status" value="1"/>
</dbReference>
<evidence type="ECO:0000259" key="17">
    <source>
        <dbReference type="PROSITE" id="PS51190"/>
    </source>
</evidence>
<evidence type="ECO:0000313" key="19">
    <source>
        <dbReference type="Proteomes" id="UP001217754"/>
    </source>
</evidence>
<gene>
    <name evidence="18" type="ORF">MJAP1_002262</name>
</gene>
<comment type="catalytic activity">
    <reaction evidence="13">
        <text>L-seryl-[protein] + ATP = O-phospho-L-seryl-[protein] + ADP + H(+)</text>
        <dbReference type="Rhea" id="RHEA:17989"/>
        <dbReference type="Rhea" id="RHEA-COMP:9863"/>
        <dbReference type="Rhea" id="RHEA-COMP:11604"/>
        <dbReference type="ChEBI" id="CHEBI:15378"/>
        <dbReference type="ChEBI" id="CHEBI:29999"/>
        <dbReference type="ChEBI" id="CHEBI:30616"/>
        <dbReference type="ChEBI" id="CHEBI:83421"/>
        <dbReference type="ChEBI" id="CHEBI:456216"/>
        <dbReference type="EC" id="2.7.11.1"/>
    </reaction>
</comment>
<evidence type="ECO:0000313" key="18">
    <source>
        <dbReference type="EMBL" id="WFD39290.1"/>
    </source>
</evidence>
<dbReference type="SMART" id="SM00802">
    <property type="entry name" value="UME"/>
    <property type="match status" value="1"/>
</dbReference>
<evidence type="ECO:0000256" key="10">
    <source>
        <dbReference type="ARBA" id="ARBA00023204"/>
    </source>
</evidence>
<dbReference type="InterPro" id="IPR012993">
    <property type="entry name" value="UME"/>
</dbReference>
<dbReference type="GO" id="GO:0005524">
    <property type="term" value="F:ATP binding"/>
    <property type="evidence" value="ECO:0007669"/>
    <property type="project" value="UniProtKB-KW"/>
</dbReference>
<evidence type="ECO:0000256" key="11">
    <source>
        <dbReference type="ARBA" id="ARBA00023242"/>
    </source>
</evidence>
<evidence type="ECO:0000256" key="8">
    <source>
        <dbReference type="ARBA" id="ARBA00022777"/>
    </source>
</evidence>
<dbReference type="InterPro" id="IPR000403">
    <property type="entry name" value="PI3/4_kinase_cat_dom"/>
</dbReference>
<dbReference type="EMBL" id="CP119960">
    <property type="protein sequence ID" value="WFD39290.1"/>
    <property type="molecule type" value="Genomic_DNA"/>
</dbReference>
<evidence type="ECO:0000259" key="15">
    <source>
        <dbReference type="PROSITE" id="PS50290"/>
    </source>
</evidence>
<dbReference type="InterPro" id="IPR011990">
    <property type="entry name" value="TPR-like_helical_dom_sf"/>
</dbReference>
<evidence type="ECO:0000256" key="4">
    <source>
        <dbReference type="ARBA" id="ARBA00022527"/>
    </source>
</evidence>
<evidence type="ECO:0000256" key="6">
    <source>
        <dbReference type="ARBA" id="ARBA00022741"/>
    </source>
</evidence>
<evidence type="ECO:0000256" key="5">
    <source>
        <dbReference type="ARBA" id="ARBA00022679"/>
    </source>
</evidence>
<dbReference type="PANTHER" id="PTHR11139">
    <property type="entry name" value="ATAXIA TELANGIECTASIA MUTATED ATM -RELATED"/>
    <property type="match status" value="1"/>
</dbReference>
<dbReference type="SUPFAM" id="SSF48452">
    <property type="entry name" value="TPR-like"/>
    <property type="match status" value="2"/>
</dbReference>
<dbReference type="Pfam" id="PF08064">
    <property type="entry name" value="UME"/>
    <property type="match status" value="1"/>
</dbReference>
<dbReference type="Gene3D" id="3.30.1010.10">
    <property type="entry name" value="Phosphatidylinositol 3-kinase Catalytic Subunit, Chain A, domain 4"/>
    <property type="match status" value="1"/>
</dbReference>
<dbReference type="Proteomes" id="UP001217754">
    <property type="component" value="Chromosome 3"/>
</dbReference>
<dbReference type="InterPro" id="IPR018936">
    <property type="entry name" value="PI3/4_kinase_CS"/>
</dbReference>
<keyword evidence="5 18" id="KW-0808">Transferase</keyword>
<organism evidence="18 19">
    <name type="scientific">Malassezia japonica</name>
    <dbReference type="NCBI Taxonomy" id="223818"/>
    <lineage>
        <taxon>Eukaryota</taxon>
        <taxon>Fungi</taxon>
        <taxon>Dikarya</taxon>
        <taxon>Basidiomycota</taxon>
        <taxon>Ustilaginomycotina</taxon>
        <taxon>Malasseziomycetes</taxon>
        <taxon>Malasseziales</taxon>
        <taxon>Malasseziaceae</taxon>
        <taxon>Malassezia</taxon>
    </lineage>
</organism>
<name>A0AAF0F1X0_9BASI</name>
<sequence>MREVPHESLPAWLQESGVLRADLGGDAREYATQIAARRLVREYIEPVAKATAVDQVQDAVQMLCTMLVAAPRALDTLPAPAEDARHTTLDLYLVPRVLGALAALSAHAAAASSLHTAAQQYPEWLAEATSKAVAATMQLLGTALHLGLESAHQPGHVRYLLFDAVRCASQALAHAHELALGDLAPALSPALLQSSSELGSCTAPEAYAPGPAVAPCAVPMGAEPYVWSDDDAAPLVLPLSTLPAGAPSCLLFLCVRVAAELAAVFPSALHDLVELGARVLIAQWESELRPGTGAHGVSHIAAPYLALLRYDAWIAALPVLPSSVCFLHALRLSTTSFSLLFHPVDDPYFHTEPGAGPYAATYTQSCERLSDTLRTLYRLLDSEHTEAVSIVSDLRLLRGRLVTHILSGDASDEPPELRNAFRRCCLALLCIVLTVERLPPDEAQALHAFAPPWASSEECEALHHALQRGTKRGSGEALEDAPRRAAPSKDWADKAQTGCPLGAHCASCAELQPGEACTGEALTTALRPTSDAGTLGMLARLAVHAPTSTIAALDMDALARIITPNLSHTDRAVRLAAGRLLSIVVEQYAQLPRDARPDPWAEVLVRLVRIPAPLLTSGDARIQESCILTMARLGRVRRDETFTEVAAALVRSLYLPHVYLRALAYTETMQLAARRRCTTFQLLSQHLDVISPIAVDAMHSAPHGLVELARLLNMSQQTFLHTTLEHTLPHLVHQMVSGRRDEASQALRAIASAVGQSVPALCLNQTSDIFEHFFLQPDEVRDAALEALLSLLGTRAVTIASLLRSRLHEVLGYLVARLGDPQMKPQALAGLEYVRQVVTAPPSRWKDTDLQGFLRDEVLAILTWINEELSAVHGKIAMARKAITARSVGELVQLIGAVAARVAPQILACLNSTLAEPELALATLESWRDFVQVLRYQDVGPFVGQTAAALLAVWPRLGRAEKKVADAILRYTIVMHGTELESYIDHVPSLDAIEDDIPDIARQLRSARRVWIDEDHFRHILARVAHDNAAVCVQSLRELHTFLRERRTVVEAWTSGNVFHELIGECVRVLLAVAGRAELPDAAVQAMCLECLGILGAVDPDRLEMPLEEPFFVLLSNFENSDETVAFATRLLTDLIVPAFRATSDTKHQAALAYAIQELLKVCGFTPTLLDAGARSVPEKVRRRWEAIPEAMLPTLMPLLNSKYVVQLTEQRRRPSPVYRHSSSFRDWIQVWVLQLMLNVSDPTVASFFAIFRSVVRDHDVTIARYLLPHLALHTLISGTAEARGAVLDEIHCVLTDQVAPAAGYSAERRRLTTQTVFHLMDHIGHWMRRVRLVHAKSSKRSRLKEALGDVQSVMDNISQELTAQASLQCHAYPRSLLNFEYRIRSLRATAPQSDTQLQELYETMHEIYAQLDDPDGMEGISTKVFAPSLEHQIREHESTGRWTDAQSCWEVELQQRPNDAHLHLGLLRCLRSLGHYDTLRTHIRGVLSVHPDWQPQFASFQIEGACILADWDAVKSLAANSHSVPELAMARALLAMRENDKSQFGLAVHDARMQLGHPLVGAGRVPYTHAYDAMTQLHMLHELEMVFHAGDERAVLDKSLGARFRATLPSFRTREPVLSVRRSAFLACAAQSPPKPEIGQAWILTAKTARRAGHAQTAYSAVLQALQSGAPYAFVQKAKLLAHNDQVQAALQELAHALQTRDAAVGAGGTEASAADRRALARAHLLHARLVEDTARFQHNEIIQHYKTCTALDPDSEKVWYYLGHFYDSPSGGTVGNQMLLQLNVCRFYMKSAQNGTKFLYRTLPRMLTIWLDAGNELAESDAPPEEARQTQIQFDKINEMMRKSVRHLARYQWFAVFPQLVARIVHKNEAVWQVVLEIIVAVLLSYPQQSMWALIAGSHSKDRKRKQRYGQIVERIKSVPERAYRDVALIVEAFEQLSAELLHLCEFHVGKESTLSLNKHFPALVSAVQSTPIVLPLQSSVTVTLPPNNAVDQAHRPFPSDAPTIENFDDTIEIMHSLQKPRKIVVHASNGTRYPFLCKPRDDLRKDARLMEFDAMINKLLQASSESRRRRLYIRTYAVLILNEECGLIEWVPNTVAYRQILSKHYAALDIPLYTSDLKTIMDEARTNPKNAGTIFETKILSRYPPVFHAWFLETFPEPGAWLRARSAYARTAAVMSMVGFVLGLGDRHGDNILFDAGSGDTVHVDLNCLFEKGTTFEIPERVPFRLTQNMVDALGVTGVEGAFRRTAEITMGILRDNKESLMSVLQAMVHDPLGEWVATDRRARKAADKPGASAGARKALQSVSDKLDGKLHRPGISDEVRHSTKNLVHMLICDATSTQHLGQMYIGWAPYL</sequence>
<dbReference type="GeneID" id="85225913"/>
<evidence type="ECO:0000256" key="9">
    <source>
        <dbReference type="ARBA" id="ARBA00022840"/>
    </source>
</evidence>
<dbReference type="SMART" id="SM00146">
    <property type="entry name" value="PI3Kc"/>
    <property type="match status" value="1"/>
</dbReference>
<dbReference type="EC" id="2.7.11.1" evidence="3"/>
<comment type="catalytic activity">
    <reaction evidence="12">
        <text>L-threonyl-[protein] + ATP = O-phospho-L-threonyl-[protein] + ADP + H(+)</text>
        <dbReference type="Rhea" id="RHEA:46608"/>
        <dbReference type="Rhea" id="RHEA-COMP:11060"/>
        <dbReference type="Rhea" id="RHEA-COMP:11605"/>
        <dbReference type="ChEBI" id="CHEBI:15378"/>
        <dbReference type="ChEBI" id="CHEBI:30013"/>
        <dbReference type="ChEBI" id="CHEBI:30616"/>
        <dbReference type="ChEBI" id="CHEBI:61977"/>
        <dbReference type="ChEBI" id="CHEBI:456216"/>
        <dbReference type="EC" id="2.7.11.1"/>
    </reaction>
</comment>
<dbReference type="GO" id="GO:0006281">
    <property type="term" value="P:DNA repair"/>
    <property type="evidence" value="ECO:0007669"/>
    <property type="project" value="UniProtKB-KW"/>
</dbReference>
<feature type="domain" description="FAT" evidence="16">
    <location>
        <begin position="1362"/>
        <end position="1902"/>
    </location>
</feature>
<evidence type="ECO:0000256" key="12">
    <source>
        <dbReference type="ARBA" id="ARBA00047899"/>
    </source>
</evidence>
<dbReference type="GO" id="GO:0005634">
    <property type="term" value="C:nucleus"/>
    <property type="evidence" value="ECO:0007669"/>
    <property type="project" value="UniProtKB-SubCell"/>
</dbReference>
<dbReference type="Gene3D" id="1.10.1070.11">
    <property type="entry name" value="Phosphatidylinositol 3-/4-kinase, catalytic domain"/>
    <property type="match status" value="1"/>
</dbReference>
<evidence type="ECO:0000256" key="1">
    <source>
        <dbReference type="ARBA" id="ARBA00004123"/>
    </source>
</evidence>
<accession>A0AAF0F1X0</accession>
<keyword evidence="6" id="KW-0547">Nucleotide-binding</keyword>
<keyword evidence="8 18" id="KW-0418">Kinase</keyword>
<dbReference type="InterPro" id="IPR016024">
    <property type="entry name" value="ARM-type_fold"/>
</dbReference>
<feature type="domain" description="PI3K/PI4K catalytic" evidence="15">
    <location>
        <begin position="2010"/>
        <end position="2328"/>
    </location>
</feature>
<evidence type="ECO:0000256" key="3">
    <source>
        <dbReference type="ARBA" id="ARBA00012513"/>
    </source>
</evidence>
<dbReference type="SMART" id="SM01343">
    <property type="entry name" value="FATC"/>
    <property type="match status" value="1"/>
</dbReference>
<comment type="subcellular location">
    <subcellularLocation>
        <location evidence="1">Nucleus</location>
    </subcellularLocation>
</comment>
<dbReference type="InterPro" id="IPR003152">
    <property type="entry name" value="FATC_dom"/>
</dbReference>
<dbReference type="InterPro" id="IPR036940">
    <property type="entry name" value="PI3/4_kinase_cat_sf"/>
</dbReference>
<dbReference type="PROSITE" id="PS00916">
    <property type="entry name" value="PI3_4_KINASE_2"/>
    <property type="match status" value="1"/>
</dbReference>
<dbReference type="GO" id="GO:0000723">
    <property type="term" value="P:telomere maintenance"/>
    <property type="evidence" value="ECO:0007669"/>
    <property type="project" value="TreeGrafter"/>
</dbReference>
<evidence type="ECO:0000256" key="2">
    <source>
        <dbReference type="ARBA" id="ARBA00010769"/>
    </source>
</evidence>
<evidence type="ECO:0000256" key="14">
    <source>
        <dbReference type="SAM" id="MobiDB-lite"/>
    </source>
</evidence>
<dbReference type="InterPro" id="IPR014009">
    <property type="entry name" value="PIK_FAT"/>
</dbReference>
<dbReference type="PROSITE" id="PS51189">
    <property type="entry name" value="FAT"/>
    <property type="match status" value="1"/>
</dbReference>
<dbReference type="PANTHER" id="PTHR11139:SF125">
    <property type="entry name" value="SERINE_THREONINE-PROTEIN KINASE MEC1"/>
    <property type="match status" value="1"/>
</dbReference>
<dbReference type="Pfam" id="PF25030">
    <property type="entry name" value="M-HEAT_ATR"/>
    <property type="match status" value="1"/>
</dbReference>
<protein>
    <recommendedName>
        <fullName evidence="3">non-specific serine/threonine protein kinase</fullName>
        <ecNumber evidence="3">2.7.11.1</ecNumber>
    </recommendedName>
</protein>
<proteinExistence type="inferred from homology"/>
<dbReference type="Pfam" id="PF23593">
    <property type="entry name" value="HEAT_ATR"/>
    <property type="match status" value="1"/>
</dbReference>
<comment type="similarity">
    <text evidence="2">Belongs to the PI3/PI4-kinase family. ATM subfamily.</text>
</comment>
<keyword evidence="9" id="KW-0067">ATP-binding</keyword>
<dbReference type="Pfam" id="PF02259">
    <property type="entry name" value="FAT"/>
    <property type="match status" value="1"/>
</dbReference>
<dbReference type="Pfam" id="PF00454">
    <property type="entry name" value="PI3_PI4_kinase"/>
    <property type="match status" value="1"/>
</dbReference>
<feature type="region of interest" description="Disordered" evidence="14">
    <location>
        <begin position="465"/>
        <end position="490"/>
    </location>
</feature>
<dbReference type="InterPro" id="IPR056802">
    <property type="entry name" value="ATR-like_M-HEAT"/>
</dbReference>
<evidence type="ECO:0000259" key="16">
    <source>
        <dbReference type="PROSITE" id="PS51189"/>
    </source>
</evidence>
<dbReference type="SUPFAM" id="SSF56112">
    <property type="entry name" value="Protein kinase-like (PK-like)"/>
    <property type="match status" value="1"/>
</dbReference>
<dbReference type="Pfam" id="PF02260">
    <property type="entry name" value="FATC"/>
    <property type="match status" value="1"/>
</dbReference>
<dbReference type="GO" id="GO:0004674">
    <property type="term" value="F:protein serine/threonine kinase activity"/>
    <property type="evidence" value="ECO:0007669"/>
    <property type="project" value="UniProtKB-KW"/>
</dbReference>
<keyword evidence="10" id="KW-0234">DNA repair</keyword>
<keyword evidence="19" id="KW-1185">Reference proteome</keyword>
<dbReference type="GO" id="GO:0005694">
    <property type="term" value="C:chromosome"/>
    <property type="evidence" value="ECO:0007669"/>
    <property type="project" value="TreeGrafter"/>
</dbReference>
<evidence type="ECO:0000256" key="7">
    <source>
        <dbReference type="ARBA" id="ARBA00022763"/>
    </source>
</evidence>
<dbReference type="InterPro" id="IPR057564">
    <property type="entry name" value="HEAT_ATR"/>
</dbReference>
<dbReference type="RefSeq" id="XP_060122187.1">
    <property type="nucleotide sequence ID" value="XM_060266204.1"/>
</dbReference>
<dbReference type="PROSITE" id="PS50290">
    <property type="entry name" value="PI3_4_KINASE_3"/>
    <property type="match status" value="1"/>
</dbReference>
<dbReference type="GO" id="GO:0000077">
    <property type="term" value="P:DNA damage checkpoint signaling"/>
    <property type="evidence" value="ECO:0007669"/>
    <property type="project" value="TreeGrafter"/>
</dbReference>
<dbReference type="PROSITE" id="PS51190">
    <property type="entry name" value="FATC"/>
    <property type="match status" value="1"/>
</dbReference>
<dbReference type="Gene3D" id="1.25.40.10">
    <property type="entry name" value="Tetratricopeptide repeat domain"/>
    <property type="match status" value="1"/>
</dbReference>
<keyword evidence="7" id="KW-0227">DNA damage</keyword>
<dbReference type="InterPro" id="IPR011009">
    <property type="entry name" value="Kinase-like_dom_sf"/>
</dbReference>
<keyword evidence="11" id="KW-0539">Nucleus</keyword>
<keyword evidence="4 18" id="KW-0723">Serine/threonine-protein kinase</keyword>
<dbReference type="InterPro" id="IPR050517">
    <property type="entry name" value="DDR_Repair_Kinase"/>
</dbReference>
<dbReference type="InterPro" id="IPR003151">
    <property type="entry name" value="PIK-rel_kinase_FAT"/>
</dbReference>
<reference evidence="18" key="1">
    <citation type="submission" date="2023-03" db="EMBL/GenBank/DDBJ databases">
        <title>Mating type loci evolution in Malassezia.</title>
        <authorList>
            <person name="Coelho M.A."/>
        </authorList>
    </citation>
    <scope>NUCLEOTIDE SEQUENCE</scope>
    <source>
        <strain evidence="18">CBS 9431</strain>
    </source>
</reference>
<dbReference type="SUPFAM" id="SSF48371">
    <property type="entry name" value="ARM repeat"/>
    <property type="match status" value="1"/>
</dbReference>